<proteinExistence type="predicted"/>
<gene>
    <name evidence="1" type="ORF">CYCCA115_LOCUS4318</name>
</gene>
<evidence type="ECO:0000313" key="1">
    <source>
        <dbReference type="EMBL" id="CAJ1934981.1"/>
    </source>
</evidence>
<keyword evidence="2" id="KW-1185">Reference proteome</keyword>
<dbReference type="AlphaFoldDB" id="A0AAD2CJV9"/>
<reference evidence="1" key="1">
    <citation type="submission" date="2023-08" db="EMBL/GenBank/DDBJ databases">
        <authorList>
            <person name="Audoor S."/>
            <person name="Bilcke G."/>
        </authorList>
    </citation>
    <scope>NUCLEOTIDE SEQUENCE</scope>
</reference>
<sequence length="183" mass="20551">MKPKYWFNFDYQEDTKTIGGFPLRITEGYGANRKHGFEIDLTSKYPGVKIMIGTMKEFVKIEFIGASVEAFGSAVGMLGDFETGKTFARDGATVLDDFNDFGNEWQIQPSDNMLFHDISNPQFPKRCVLPEDPQGQRRRLLTEASVSIEDAEKACASLTDAIDRKDCVYDIIATQDMDMAGAY</sequence>
<dbReference type="Proteomes" id="UP001295423">
    <property type="component" value="Unassembled WGS sequence"/>
</dbReference>
<protein>
    <recommendedName>
        <fullName evidence="3">VWFD domain-containing protein</fullName>
    </recommendedName>
</protein>
<comment type="caution">
    <text evidence="1">The sequence shown here is derived from an EMBL/GenBank/DDBJ whole genome shotgun (WGS) entry which is preliminary data.</text>
</comment>
<dbReference type="EMBL" id="CAKOGP040000435">
    <property type="protein sequence ID" value="CAJ1934981.1"/>
    <property type="molecule type" value="Genomic_DNA"/>
</dbReference>
<name>A0AAD2CJV9_9STRA</name>
<accession>A0AAD2CJV9</accession>
<evidence type="ECO:0008006" key="3">
    <source>
        <dbReference type="Google" id="ProtNLM"/>
    </source>
</evidence>
<organism evidence="1 2">
    <name type="scientific">Cylindrotheca closterium</name>
    <dbReference type="NCBI Taxonomy" id="2856"/>
    <lineage>
        <taxon>Eukaryota</taxon>
        <taxon>Sar</taxon>
        <taxon>Stramenopiles</taxon>
        <taxon>Ochrophyta</taxon>
        <taxon>Bacillariophyta</taxon>
        <taxon>Bacillariophyceae</taxon>
        <taxon>Bacillariophycidae</taxon>
        <taxon>Bacillariales</taxon>
        <taxon>Bacillariaceae</taxon>
        <taxon>Cylindrotheca</taxon>
    </lineage>
</organism>
<evidence type="ECO:0000313" key="2">
    <source>
        <dbReference type="Proteomes" id="UP001295423"/>
    </source>
</evidence>